<evidence type="ECO:0000313" key="1">
    <source>
        <dbReference type="EMBL" id="PLW85719.1"/>
    </source>
</evidence>
<dbReference type="PANTHER" id="PTHR43737:SF1">
    <property type="entry name" value="DUF1501 DOMAIN-CONTAINING PROTEIN"/>
    <property type="match status" value="1"/>
</dbReference>
<accession>A0AAP8MDL5</accession>
<keyword evidence="2" id="KW-1185">Reference proteome</keyword>
<dbReference type="PANTHER" id="PTHR43737">
    <property type="entry name" value="BLL7424 PROTEIN"/>
    <property type="match status" value="1"/>
</dbReference>
<reference evidence="1 2" key="1">
    <citation type="submission" date="2018-01" db="EMBL/GenBank/DDBJ databases">
        <title>The draft genome sequence of Halioglobus japonicus S1-36.</title>
        <authorList>
            <person name="Du Z.-J."/>
            <person name="Shi M.-J."/>
        </authorList>
    </citation>
    <scope>NUCLEOTIDE SEQUENCE [LARGE SCALE GENOMIC DNA]</scope>
    <source>
        <strain evidence="1 2">S1-36</strain>
    </source>
</reference>
<organism evidence="1 2">
    <name type="scientific">Halioglobus japonicus</name>
    <dbReference type="NCBI Taxonomy" id="930805"/>
    <lineage>
        <taxon>Bacteria</taxon>
        <taxon>Pseudomonadati</taxon>
        <taxon>Pseudomonadota</taxon>
        <taxon>Gammaproteobacteria</taxon>
        <taxon>Cellvibrionales</taxon>
        <taxon>Halieaceae</taxon>
        <taxon>Halioglobus</taxon>
    </lineage>
</organism>
<dbReference type="KEGG" id="hja:BST95_05490"/>
<evidence type="ECO:0000313" key="2">
    <source>
        <dbReference type="Proteomes" id="UP000235162"/>
    </source>
</evidence>
<dbReference type="AlphaFoldDB" id="A0AAP8MDL5"/>
<proteinExistence type="predicted"/>
<dbReference type="RefSeq" id="WP_084198476.1">
    <property type="nucleotide sequence ID" value="NZ_BMYL01000003.1"/>
</dbReference>
<dbReference type="Proteomes" id="UP000235162">
    <property type="component" value="Unassembled WGS sequence"/>
</dbReference>
<dbReference type="InterPro" id="IPR010869">
    <property type="entry name" value="DUF1501"/>
</dbReference>
<dbReference type="EMBL" id="PKUR01000003">
    <property type="protein sequence ID" value="PLW85719.1"/>
    <property type="molecule type" value="Genomic_DNA"/>
</dbReference>
<protein>
    <submittedName>
        <fullName evidence="1">DUF1501 domain-containing protein</fullName>
    </submittedName>
</protein>
<gene>
    <name evidence="1" type="ORF">C0029_14040</name>
</gene>
<name>A0AAP8MDL5_9GAMM</name>
<dbReference type="Pfam" id="PF07394">
    <property type="entry name" value="DUF1501"/>
    <property type="match status" value="1"/>
</dbReference>
<sequence length="460" mass="49272">MPVSRRKFLNLSAGSIAGASLGGISTALSGIQAQAGNTSGYKAMVCVFLFGGMDNHDTIIPYDQGSYQRWANIRSSLIRAQGASRARDNLLQLSNEKKLGFGSRKFALPPELAGLHRLYETGNAAIIGNVGPLLTRTDRSSFTNELVPLPSRLFSHNDQQATWMAGAPEGAQFGWGGLFADAMQQSGANLGAAFSTVTTGGSALFITGRETAPYQVGEEGASQPWVLEYTEEKLRDELRRHFRAERYNRGNFLRSDMASKVHASFDANELYNIATQKIDASTETPFPSTPLGQQLRSVARTIAARAHLGVHRQIFTVAMGGFDTHSGQAQDLPALQTALGDAIEAFYGAIDGMGLANDVTLFTASDFGRTLAINGDGTDHGWGAHHFVVGGAVKGKQIFGDIPEAEFDHDQDAGGGRLIPTQSVEQFAAPLGRWFGLGENDLANALPRLSNFGEGVQFLS</sequence>
<comment type="caution">
    <text evidence="1">The sequence shown here is derived from an EMBL/GenBank/DDBJ whole genome shotgun (WGS) entry which is preliminary data.</text>
</comment>
<dbReference type="InterPro" id="IPR006311">
    <property type="entry name" value="TAT_signal"/>
</dbReference>
<dbReference type="PROSITE" id="PS51318">
    <property type="entry name" value="TAT"/>
    <property type="match status" value="1"/>
</dbReference>